<feature type="transmembrane region" description="Helical" evidence="8">
    <location>
        <begin position="161"/>
        <end position="180"/>
    </location>
</feature>
<dbReference type="GO" id="GO:0008643">
    <property type="term" value="P:carbohydrate transport"/>
    <property type="evidence" value="ECO:0007669"/>
    <property type="project" value="InterPro"/>
</dbReference>
<comment type="subcellular location">
    <subcellularLocation>
        <location evidence="1">Cell membrane</location>
        <topology evidence="1">Multi-pass membrane protein</topology>
    </subcellularLocation>
</comment>
<feature type="transmembrane region" description="Helical" evidence="8">
    <location>
        <begin position="307"/>
        <end position="325"/>
    </location>
</feature>
<evidence type="ECO:0000313" key="10">
    <source>
        <dbReference type="EMBL" id="KTE90596.1"/>
    </source>
</evidence>
<dbReference type="Proteomes" id="UP000054623">
    <property type="component" value="Unassembled WGS sequence"/>
</dbReference>
<evidence type="ECO:0000256" key="3">
    <source>
        <dbReference type="ARBA" id="ARBA00022475"/>
    </source>
</evidence>
<dbReference type="GO" id="GO:0005886">
    <property type="term" value="C:plasma membrane"/>
    <property type="evidence" value="ECO:0007669"/>
    <property type="project" value="UniProtKB-SubCell"/>
</dbReference>
<dbReference type="CDD" id="cd17332">
    <property type="entry name" value="MFS_MelB_like"/>
    <property type="match status" value="1"/>
</dbReference>
<accession>A0A098AX84</accession>
<feature type="transmembrane region" description="Helical" evidence="8">
    <location>
        <begin position="96"/>
        <end position="117"/>
    </location>
</feature>
<dbReference type="PROSITE" id="PS00872">
    <property type="entry name" value="NA_GALACTOSIDE_SYMP"/>
    <property type="match status" value="1"/>
</dbReference>
<keyword evidence="2" id="KW-0813">Transport</keyword>
<sequence>MEILKNAETVSPQSFFDERVAWREKAAYAMGDVGANVVWATLTSFMTFFFTDVAGIGAAAVGSIFLISRILDAFSDVGMGVLVDRTNHKYGKARPWLLWVAIPYGIGAVLLFSVPDFGMTGKIIYAFLTYNLMSTVLYTVFAQPYHTLMALMTRDQYQRSLLTVMRMFAGVCTAIVINNATLPLVEHFGGGAGGWQKTMAVYGAIAAVIIILVFLFTKERIRGVSAKKTPVREGLKALAANKYWLMILVVGVLVYILFALPGATIYYACYVLGNPMYLGSIMTCTFVPNLLCFAAIPLALKIFSKRMLVFIGFLFYAIGTGVLLVEPTNINYVLPGVFIKGLGFAPLAGTLYALIADTIEYGEWKTGLRMEGLIMSAASFGQKVGTGIGLAIMGWLLAWGNYVGNAAAQSPEALHVISFMFIQLPLCIYAAIIAIMYFYRLDREYPAIIAELNQRRS</sequence>
<feature type="transmembrane region" description="Helical" evidence="8">
    <location>
        <begin position="414"/>
        <end position="439"/>
    </location>
</feature>
<dbReference type="InterPro" id="IPR036259">
    <property type="entry name" value="MFS_trans_sf"/>
</dbReference>
<dbReference type="InterPro" id="IPR001927">
    <property type="entry name" value="Na/Gal_symport"/>
</dbReference>
<organism evidence="9">
    <name type="scientific">Desulfitobacterium hafniense</name>
    <name type="common">Desulfitobacterium frappieri</name>
    <dbReference type="NCBI Taxonomy" id="49338"/>
    <lineage>
        <taxon>Bacteria</taxon>
        <taxon>Bacillati</taxon>
        <taxon>Bacillota</taxon>
        <taxon>Clostridia</taxon>
        <taxon>Eubacteriales</taxon>
        <taxon>Desulfitobacteriaceae</taxon>
        <taxon>Desulfitobacterium</taxon>
    </lineage>
</organism>
<feature type="transmembrane region" description="Helical" evidence="8">
    <location>
        <begin position="280"/>
        <end position="300"/>
    </location>
</feature>
<dbReference type="GO" id="GO:0006814">
    <property type="term" value="P:sodium ion transport"/>
    <property type="evidence" value="ECO:0007669"/>
    <property type="project" value="InterPro"/>
</dbReference>
<reference evidence="10 11" key="2">
    <citation type="submission" date="2015-12" db="EMBL/GenBank/DDBJ databases">
        <title>Draft Genome Sequence of Desulfitobacterium hafniense Strain DH, a Sulfate-reducing Bacterium Isolated from Paddy Soils.</title>
        <authorList>
            <person name="Bao P."/>
            <person name="Zhang X."/>
            <person name="Li G."/>
        </authorList>
    </citation>
    <scope>NUCLEOTIDE SEQUENCE [LARGE SCALE GENOMIC DNA]</scope>
    <source>
        <strain evidence="10 11">DH</strain>
    </source>
</reference>
<evidence type="ECO:0000256" key="2">
    <source>
        <dbReference type="ARBA" id="ARBA00022448"/>
    </source>
</evidence>
<feature type="transmembrane region" description="Helical" evidence="8">
    <location>
        <begin position="56"/>
        <end position="75"/>
    </location>
</feature>
<keyword evidence="3" id="KW-1003">Cell membrane</keyword>
<keyword evidence="7 8" id="KW-0472">Membrane</keyword>
<dbReference type="Pfam" id="PF13347">
    <property type="entry name" value="MFS_2"/>
    <property type="match status" value="1"/>
</dbReference>
<dbReference type="OrthoDB" id="9764596at2"/>
<evidence type="ECO:0000256" key="5">
    <source>
        <dbReference type="ARBA" id="ARBA00022847"/>
    </source>
</evidence>
<name>A0A098AX84_DESHA</name>
<feature type="transmembrane region" description="Helical" evidence="8">
    <location>
        <begin position="200"/>
        <end position="217"/>
    </location>
</feature>
<evidence type="ECO:0000256" key="8">
    <source>
        <dbReference type="SAM" id="Phobius"/>
    </source>
</evidence>
<proteinExistence type="predicted"/>
<dbReference type="AlphaFoldDB" id="A0A098AX84"/>
<reference evidence="9" key="1">
    <citation type="submission" date="2014-07" db="EMBL/GenBank/DDBJ databases">
        <authorList>
            <person name="Hornung V.Bastian."/>
        </authorList>
    </citation>
    <scope>NUCLEOTIDE SEQUENCE</scope>
    <source>
        <strain evidence="9">PCE-S</strain>
    </source>
</reference>
<evidence type="ECO:0000256" key="7">
    <source>
        <dbReference type="ARBA" id="ARBA00023136"/>
    </source>
</evidence>
<dbReference type="InterPro" id="IPR018043">
    <property type="entry name" value="Na/Gal_symport_CS"/>
</dbReference>
<evidence type="ECO:0000256" key="1">
    <source>
        <dbReference type="ARBA" id="ARBA00004651"/>
    </source>
</evidence>
<feature type="transmembrane region" description="Helical" evidence="8">
    <location>
        <begin position="123"/>
        <end position="141"/>
    </location>
</feature>
<dbReference type="EMBL" id="LOCK01000039">
    <property type="protein sequence ID" value="KTE90596.1"/>
    <property type="molecule type" value="Genomic_DNA"/>
</dbReference>
<dbReference type="RefSeq" id="WP_005814596.1">
    <property type="nucleotide sequence ID" value="NZ_CABKQQ010000051.1"/>
</dbReference>
<protein>
    <submittedName>
        <fullName evidence="10">Glycoside transporter</fullName>
    </submittedName>
    <submittedName>
        <fullName evidence="9">Inner membrane symporter YicJ</fullName>
    </submittedName>
</protein>
<feature type="transmembrane region" description="Helical" evidence="8">
    <location>
        <begin position="380"/>
        <end position="402"/>
    </location>
</feature>
<dbReference type="SUPFAM" id="SSF103473">
    <property type="entry name" value="MFS general substrate transporter"/>
    <property type="match status" value="1"/>
</dbReference>
<evidence type="ECO:0000313" key="11">
    <source>
        <dbReference type="Proteomes" id="UP000054623"/>
    </source>
</evidence>
<dbReference type="Gene3D" id="1.20.1250.20">
    <property type="entry name" value="MFS general substrate transporter like domains"/>
    <property type="match status" value="1"/>
</dbReference>
<evidence type="ECO:0000313" key="9">
    <source>
        <dbReference type="EMBL" id="CDX01208.1"/>
    </source>
</evidence>
<evidence type="ECO:0000256" key="6">
    <source>
        <dbReference type="ARBA" id="ARBA00022989"/>
    </source>
</evidence>
<dbReference type="NCBIfam" id="TIGR00792">
    <property type="entry name" value="gph"/>
    <property type="match status" value="1"/>
</dbReference>
<dbReference type="PANTHER" id="PTHR11328">
    <property type="entry name" value="MAJOR FACILITATOR SUPERFAMILY DOMAIN-CONTAINING PROTEIN"/>
    <property type="match status" value="1"/>
</dbReference>
<dbReference type="PATRIC" id="fig|49338.4.peg.1428"/>
<gene>
    <name evidence="10" type="ORF">AT727_08380</name>
    <name evidence="9" type="ORF">DPCES_1321</name>
</gene>
<dbReference type="GO" id="GO:0015293">
    <property type="term" value="F:symporter activity"/>
    <property type="evidence" value="ECO:0007669"/>
    <property type="project" value="UniProtKB-KW"/>
</dbReference>
<evidence type="ECO:0000256" key="4">
    <source>
        <dbReference type="ARBA" id="ARBA00022692"/>
    </source>
</evidence>
<keyword evidence="4 8" id="KW-0812">Transmembrane</keyword>
<feature type="transmembrane region" description="Helical" evidence="8">
    <location>
        <begin position="337"/>
        <end position="359"/>
    </location>
</feature>
<keyword evidence="6 8" id="KW-1133">Transmembrane helix</keyword>
<feature type="transmembrane region" description="Helical" evidence="8">
    <location>
        <begin position="243"/>
        <end position="268"/>
    </location>
</feature>
<dbReference type="InterPro" id="IPR039672">
    <property type="entry name" value="MFS_2"/>
</dbReference>
<dbReference type="PANTHER" id="PTHR11328:SF24">
    <property type="entry name" value="MAJOR FACILITATOR SUPERFAMILY (MFS) PROFILE DOMAIN-CONTAINING PROTEIN"/>
    <property type="match status" value="1"/>
</dbReference>
<dbReference type="EMBL" id="LK996017">
    <property type="protein sequence ID" value="CDX01208.1"/>
    <property type="molecule type" value="Genomic_DNA"/>
</dbReference>
<keyword evidence="5" id="KW-0769">Symport</keyword>